<dbReference type="AlphaFoldDB" id="A0A4S4MUV5"/>
<keyword evidence="7" id="KW-1185">Reference proteome</keyword>
<organism evidence="6 7">
    <name type="scientific">Antrodiella citrinella</name>
    <dbReference type="NCBI Taxonomy" id="2447956"/>
    <lineage>
        <taxon>Eukaryota</taxon>
        <taxon>Fungi</taxon>
        <taxon>Dikarya</taxon>
        <taxon>Basidiomycota</taxon>
        <taxon>Agaricomycotina</taxon>
        <taxon>Agaricomycetes</taxon>
        <taxon>Polyporales</taxon>
        <taxon>Steccherinaceae</taxon>
        <taxon>Antrodiella</taxon>
    </lineage>
</organism>
<evidence type="ECO:0000256" key="3">
    <source>
        <dbReference type="ARBA" id="ARBA00023002"/>
    </source>
</evidence>
<evidence type="ECO:0000259" key="5">
    <source>
        <dbReference type="Pfam" id="PF00248"/>
    </source>
</evidence>
<gene>
    <name evidence="6" type="ORF">EUX98_g4138</name>
</gene>
<dbReference type="PANTHER" id="PTHR43827:SF3">
    <property type="entry name" value="NADP-DEPENDENT OXIDOREDUCTASE DOMAIN-CONTAINING PROTEIN"/>
    <property type="match status" value="1"/>
</dbReference>
<feature type="region of interest" description="Disordered" evidence="4">
    <location>
        <begin position="296"/>
        <end position="315"/>
    </location>
</feature>
<proteinExistence type="inferred from homology"/>
<evidence type="ECO:0000256" key="4">
    <source>
        <dbReference type="SAM" id="MobiDB-lite"/>
    </source>
</evidence>
<dbReference type="PRINTS" id="PR00069">
    <property type="entry name" value="ALDKETRDTASE"/>
</dbReference>
<comment type="caution">
    <text evidence="6">The sequence shown here is derived from an EMBL/GenBank/DDBJ whole genome shotgun (WGS) entry which is preliminary data.</text>
</comment>
<evidence type="ECO:0000313" key="7">
    <source>
        <dbReference type="Proteomes" id="UP000308730"/>
    </source>
</evidence>
<comment type="similarity">
    <text evidence="1">Belongs to the aldo/keto reductase family.</text>
</comment>
<evidence type="ECO:0000256" key="2">
    <source>
        <dbReference type="ARBA" id="ARBA00022857"/>
    </source>
</evidence>
<dbReference type="PANTHER" id="PTHR43827">
    <property type="entry name" value="2,5-DIKETO-D-GLUCONIC ACID REDUCTASE"/>
    <property type="match status" value="1"/>
</dbReference>
<dbReference type="SUPFAM" id="SSF51430">
    <property type="entry name" value="NAD(P)-linked oxidoreductase"/>
    <property type="match status" value="1"/>
</dbReference>
<accession>A0A4S4MUV5</accession>
<dbReference type="GO" id="GO:0016616">
    <property type="term" value="F:oxidoreductase activity, acting on the CH-OH group of donors, NAD or NADP as acceptor"/>
    <property type="evidence" value="ECO:0007669"/>
    <property type="project" value="UniProtKB-ARBA"/>
</dbReference>
<dbReference type="InterPro" id="IPR023210">
    <property type="entry name" value="NADP_OxRdtase_dom"/>
</dbReference>
<reference evidence="6 7" key="1">
    <citation type="submission" date="2019-02" db="EMBL/GenBank/DDBJ databases">
        <title>Genome sequencing of the rare red list fungi Antrodiella citrinella (Flaviporus citrinellus).</title>
        <authorList>
            <person name="Buettner E."/>
            <person name="Kellner H."/>
        </authorList>
    </citation>
    <scope>NUCLEOTIDE SEQUENCE [LARGE SCALE GENOMIC DNA]</scope>
    <source>
        <strain evidence="6 7">DSM 108506</strain>
    </source>
</reference>
<dbReference type="InterPro" id="IPR044494">
    <property type="entry name" value="AKR3C2/3"/>
</dbReference>
<dbReference type="FunFam" id="3.20.20.100:FF:000002">
    <property type="entry name" value="2,5-diketo-D-gluconic acid reductase A"/>
    <property type="match status" value="1"/>
</dbReference>
<dbReference type="PROSITE" id="PS00062">
    <property type="entry name" value="ALDOKETO_REDUCTASE_2"/>
    <property type="match status" value="1"/>
</dbReference>
<keyword evidence="3" id="KW-0560">Oxidoreductase</keyword>
<dbReference type="Pfam" id="PF00248">
    <property type="entry name" value="Aldo_ket_red"/>
    <property type="match status" value="1"/>
</dbReference>
<dbReference type="InterPro" id="IPR036812">
    <property type="entry name" value="NAD(P)_OxRdtase_dom_sf"/>
</dbReference>
<dbReference type="EMBL" id="SGPM01000096">
    <property type="protein sequence ID" value="THH30049.1"/>
    <property type="molecule type" value="Genomic_DNA"/>
</dbReference>
<dbReference type="Gene3D" id="3.20.20.100">
    <property type="entry name" value="NADP-dependent oxidoreductase domain"/>
    <property type="match status" value="1"/>
</dbReference>
<dbReference type="Proteomes" id="UP000308730">
    <property type="component" value="Unassembled WGS sequence"/>
</dbReference>
<dbReference type="CDD" id="cd19120">
    <property type="entry name" value="AKR_AKR3C2-3"/>
    <property type="match status" value="1"/>
</dbReference>
<evidence type="ECO:0000313" key="6">
    <source>
        <dbReference type="EMBL" id="THH30049.1"/>
    </source>
</evidence>
<keyword evidence="2" id="KW-0521">NADP</keyword>
<dbReference type="GO" id="GO:0016652">
    <property type="term" value="F:oxidoreductase activity, acting on NAD(P)H as acceptor"/>
    <property type="evidence" value="ECO:0007669"/>
    <property type="project" value="InterPro"/>
</dbReference>
<evidence type="ECO:0000256" key="1">
    <source>
        <dbReference type="ARBA" id="ARBA00007905"/>
    </source>
</evidence>
<dbReference type="InterPro" id="IPR020471">
    <property type="entry name" value="AKR"/>
</dbReference>
<feature type="domain" description="NADP-dependent oxidoreductase" evidence="5">
    <location>
        <begin position="28"/>
        <end position="260"/>
    </location>
</feature>
<sequence length="592" mass="65114">MPFGSVKLNDGNEIPSIAFGTGSKWKGHDVTAYVEQAIEVGFSHIDTAQFYQTETYIGDAIKESGLARSDFFLTSKFSGLGTVEQAIQDSLKNLGVSQLDLYLIHSPAWGGSAVWAKLEGFQKAGLAKSIGVSNYDLEGLQSLVKDATVVPAVNQINFSPYNYTQHKPLLEYAAKHDIIIEAYSSLSPVTKYPGGPVDKPVAEAAKRLGATPTQVILAWVRSKGVVIVTTSSKKDRMQEYLDVADLPELTTEEIEAIDKAGSGGPPKSIVQRIQWCKPVACLALLGLMSWRLSSETDSSRSDSSMTVAQEGEIDDNPIRLQGDTAEEFRALLWALYALPHEFMLATGPDANCVQLVHLARISHKYQFRSIETWALGVLNSYFNLNPTAFDTLPSTTPTLNHPNNHPTEGSTPSLVQVTELATLWEGKDLALAISIGERFNLKPILGLAYFHMMLKGRQHWDTEASLSRDQRIRLLSGYYSLGKLWDVLPSQPPVLTHSARCTSQQRCTKAWGALWKASLETSSSIIPTLPREDILTRLGLAEAMVKALVEAQIPSQGFLEGIPHCRESARVATQIRVREIKDSLADYFSDEF</sequence>
<name>A0A4S4MUV5_9APHY</name>
<dbReference type="InterPro" id="IPR018170">
    <property type="entry name" value="Aldo/ket_reductase_CS"/>
</dbReference>
<protein>
    <recommendedName>
        <fullName evidence="5">NADP-dependent oxidoreductase domain-containing protein</fullName>
    </recommendedName>
</protein>
<dbReference type="OrthoDB" id="416253at2759"/>